<evidence type="ECO:0000313" key="1">
    <source>
        <dbReference type="EMBL" id="KAL0474767.1"/>
    </source>
</evidence>
<name>A0ABR3DQ41_NEUIN</name>
<reference evidence="1 2" key="1">
    <citation type="submission" date="2023-09" db="EMBL/GenBank/DDBJ databases">
        <title>Multi-omics analysis of a traditional fermented food reveals byproduct-associated fungal strains for waste-to-food upcycling.</title>
        <authorList>
            <consortium name="Lawrence Berkeley National Laboratory"/>
            <person name="Rekdal V.M."/>
            <person name="Villalobos-Escobedo J.M."/>
            <person name="Rodriguez-Valeron N."/>
            <person name="Garcia M.O."/>
            <person name="Vasquez D.P."/>
            <person name="Damayanti I."/>
            <person name="Sorensen P.M."/>
            <person name="Baidoo E.E."/>
            <person name="De Carvalho A.C."/>
            <person name="Riley R."/>
            <person name="Lipzen A."/>
            <person name="He G."/>
            <person name="Yan M."/>
            <person name="Haridas S."/>
            <person name="Daum C."/>
            <person name="Yoshinaga Y."/>
            <person name="Ng V."/>
            <person name="Grigoriev I.V."/>
            <person name="Munk R."/>
            <person name="Nuraida L."/>
            <person name="Wijaya C.H."/>
            <person name="Morales P.-C."/>
            <person name="Keasling J.D."/>
        </authorList>
    </citation>
    <scope>NUCLEOTIDE SEQUENCE [LARGE SCALE GENOMIC DNA]</scope>
    <source>
        <strain evidence="1 2">FGSC 2613</strain>
    </source>
</reference>
<keyword evidence="2" id="KW-1185">Reference proteome</keyword>
<comment type="caution">
    <text evidence="1">The sequence shown here is derived from an EMBL/GenBank/DDBJ whole genome shotgun (WGS) entry which is preliminary data.</text>
</comment>
<proteinExistence type="predicted"/>
<gene>
    <name evidence="1" type="ORF">QR685DRAFT_602175</name>
</gene>
<dbReference type="Proteomes" id="UP001451303">
    <property type="component" value="Unassembled WGS sequence"/>
</dbReference>
<organism evidence="1 2">
    <name type="scientific">Neurospora intermedia</name>
    <dbReference type="NCBI Taxonomy" id="5142"/>
    <lineage>
        <taxon>Eukaryota</taxon>
        <taxon>Fungi</taxon>
        <taxon>Dikarya</taxon>
        <taxon>Ascomycota</taxon>
        <taxon>Pezizomycotina</taxon>
        <taxon>Sordariomycetes</taxon>
        <taxon>Sordariomycetidae</taxon>
        <taxon>Sordariales</taxon>
        <taxon>Sordariaceae</taxon>
        <taxon>Neurospora</taxon>
    </lineage>
</organism>
<dbReference type="EMBL" id="JAVLET010000001">
    <property type="protein sequence ID" value="KAL0474767.1"/>
    <property type="molecule type" value="Genomic_DNA"/>
</dbReference>
<protein>
    <submittedName>
        <fullName evidence="1">Uncharacterized protein</fullName>
    </submittedName>
</protein>
<accession>A0ABR3DQ41</accession>
<sequence>MGKVSKHTVTKIINVKRDVKQPGLFRSHRHSTTGTTTTPTIITILITGFNRRLCCRLLLFSYLQRLSKNVIVAAVRNPLHPTSQSLSSLPIHPSGTLRLPIVKIGANHGIDIIDETITNALTGYVRPKVREAEVNNRIHIAQSAAVPDAALHDEEPWLISFSIDQE</sequence>
<evidence type="ECO:0000313" key="2">
    <source>
        <dbReference type="Proteomes" id="UP001451303"/>
    </source>
</evidence>